<dbReference type="Proteomes" id="UP000652219">
    <property type="component" value="Unassembled WGS sequence"/>
</dbReference>
<evidence type="ECO:0000313" key="7">
    <source>
        <dbReference type="Proteomes" id="UP000652219"/>
    </source>
</evidence>
<dbReference type="PANTHER" id="PTHR12203">
    <property type="entry name" value="KDEL LYS-ASP-GLU-LEU CONTAINING - RELATED"/>
    <property type="match status" value="1"/>
</dbReference>
<keyword evidence="4" id="KW-0732">Signal</keyword>
<gene>
    <name evidence="6" type="ORF">CSOJ01_06951</name>
</gene>
<evidence type="ECO:0000256" key="3">
    <source>
        <dbReference type="SAM" id="Phobius"/>
    </source>
</evidence>
<feature type="transmembrane region" description="Helical" evidence="3">
    <location>
        <begin position="374"/>
        <end position="392"/>
    </location>
</feature>
<feature type="transmembrane region" description="Helical" evidence="3">
    <location>
        <begin position="130"/>
        <end position="150"/>
    </location>
</feature>
<dbReference type="InterPro" id="IPR006598">
    <property type="entry name" value="CAP10"/>
</dbReference>
<feature type="transmembrane region" description="Helical" evidence="3">
    <location>
        <begin position="97"/>
        <end position="118"/>
    </location>
</feature>
<keyword evidence="2" id="KW-0808">Transferase</keyword>
<dbReference type="PANTHER" id="PTHR12203:SF35">
    <property type="entry name" value="PROTEIN O-GLUCOSYLTRANSFERASE 1"/>
    <property type="match status" value="1"/>
</dbReference>
<feature type="transmembrane region" description="Helical" evidence="3">
    <location>
        <begin position="247"/>
        <end position="264"/>
    </location>
</feature>
<evidence type="ECO:0000256" key="2">
    <source>
        <dbReference type="ARBA" id="ARBA00022679"/>
    </source>
</evidence>
<keyword evidence="3" id="KW-1133">Transmembrane helix</keyword>
<dbReference type="EMBL" id="WIGN01000102">
    <property type="protein sequence ID" value="KAF6809363.1"/>
    <property type="molecule type" value="Genomic_DNA"/>
</dbReference>
<accession>A0A8H6JAX5</accession>
<dbReference type="AlphaFoldDB" id="A0A8H6JAX5"/>
<comment type="similarity">
    <text evidence="1">Belongs to the glycosyltransferase 90 family.</text>
</comment>
<evidence type="ECO:0000256" key="4">
    <source>
        <dbReference type="SAM" id="SignalP"/>
    </source>
</evidence>
<feature type="transmembrane region" description="Helical" evidence="3">
    <location>
        <begin position="336"/>
        <end position="353"/>
    </location>
</feature>
<dbReference type="Pfam" id="PF05686">
    <property type="entry name" value="Glyco_transf_90"/>
    <property type="match status" value="1"/>
</dbReference>
<keyword evidence="3" id="KW-0812">Transmembrane</keyword>
<feature type="transmembrane region" description="Helical" evidence="3">
    <location>
        <begin position="284"/>
        <end position="301"/>
    </location>
</feature>
<feature type="chain" id="PRO_5034292737" evidence="4">
    <location>
        <begin position="27"/>
        <end position="953"/>
    </location>
</feature>
<reference evidence="6 7" key="1">
    <citation type="journal article" date="2020" name="Phytopathology">
        <title>Genome Sequence Resources of Colletotrichum truncatum, C. plurivorum, C. musicola, and C. sojae: Four Species Pathogenic to Soybean (Glycine max).</title>
        <authorList>
            <person name="Rogerio F."/>
            <person name="Boufleur T.R."/>
            <person name="Ciampi-Guillardi M."/>
            <person name="Sukno S.A."/>
            <person name="Thon M.R."/>
            <person name="Massola Junior N.S."/>
            <person name="Baroncelli R."/>
        </authorList>
    </citation>
    <scope>NUCLEOTIDE SEQUENCE [LARGE SCALE GENOMIC DNA]</scope>
    <source>
        <strain evidence="6 7">LFN0009</strain>
    </source>
</reference>
<dbReference type="PROSITE" id="PS51257">
    <property type="entry name" value="PROKAR_LIPOPROTEIN"/>
    <property type="match status" value="1"/>
</dbReference>
<sequence>MAAPLKRHGNLAACIVLLACTGWLSSRFNKSAAFERPIHFTIVTLLESGLVIEAWARWKSPWRTSHTEGFQLAAFTSSRPDWQRWFQTGLNAIRNPVFLLSPSLVLGYAIVLRTLLFWRTVRTIHCSRESFETFLPALIALYTIAAPTTITIGDQNQRSSRRCFDTSHVRYLLLAIAWACAARATLALSTQPAGAICPPGFFRWETQIPVAQAVTVVLDALLVVYLSKWRQDTAEDPPQAWGFASRLFLGSASALGVLACFSFYNLRNLRWAFALHYVAVRDLAVDGTAASIVILCGFYLMTDLHPSTLAMITTAAGVYAHQIVRVVKAAPVDGSWLYVLSGGITVVGVGLLLRYDKDISASHNGEQRLMRFLTGLYVVLVGVLCGAYLIFYPDFSADGLSFPDHLSAEYTKSQDWMARAHKSANLSEAVEAYRHRYMVSPPPNFDKWYEYAVENGSPIIDDFNQITHDLLPFWGLSPRVLRERTRHALEYPWLGMGGIRIRGGKAAVAPGTPGSHRWMMESMQRMIEPFAQHLPDMDLAMNLNDECRVSVPHEKVQSLARDAFAARARNENNEGLKGFDGSKTPAWGDEDKFQSIKVKSPYFTDRIRDEIYYDYVAAACPPDSPARTTRWWTRKEACSDCVLPHTVRVYENALENHPVVSNWTAATDLCHQPDMAYLNGFLMSPAAAVFTTEAFPVFSQSKTSGFNDILVPSPWNFDDKAAYDETEDVVEVEKKENVMFWRGSPTDGYAARGSWQGFLRARFVKVANAFRGTMPDGARQDGKQVVAPRIDADATPSFDVGFVGEWNKCHQADCQAERDTFPSKDPVPFRGHWRYRHLMDLDGAGFSGRFIPFLKSRSLVYRTGVFRTWLAERVHAWRHYVPVDVRLHELRGLLWYFGADYEGRIQAGKIADEGREWAARALRKEDMRIYMFRLLLEWGRLVDDERESLGFAL</sequence>
<name>A0A8H6JAX5_9PEZI</name>
<keyword evidence="3" id="KW-0472">Membrane</keyword>
<organism evidence="6 7">
    <name type="scientific">Colletotrichum sojae</name>
    <dbReference type="NCBI Taxonomy" id="2175907"/>
    <lineage>
        <taxon>Eukaryota</taxon>
        <taxon>Fungi</taxon>
        <taxon>Dikarya</taxon>
        <taxon>Ascomycota</taxon>
        <taxon>Pezizomycotina</taxon>
        <taxon>Sordariomycetes</taxon>
        <taxon>Hypocreomycetidae</taxon>
        <taxon>Glomerellales</taxon>
        <taxon>Glomerellaceae</taxon>
        <taxon>Colletotrichum</taxon>
        <taxon>Colletotrichum orchidearum species complex</taxon>
    </lineage>
</organism>
<keyword evidence="7" id="KW-1185">Reference proteome</keyword>
<evidence type="ECO:0000313" key="6">
    <source>
        <dbReference type="EMBL" id="KAF6809363.1"/>
    </source>
</evidence>
<dbReference type="InterPro" id="IPR051091">
    <property type="entry name" value="O-Glucosyltr/Glycosyltrsf_90"/>
</dbReference>
<evidence type="ECO:0000256" key="1">
    <source>
        <dbReference type="ARBA" id="ARBA00010118"/>
    </source>
</evidence>
<proteinExistence type="inferred from homology"/>
<feature type="signal peptide" evidence="4">
    <location>
        <begin position="1"/>
        <end position="26"/>
    </location>
</feature>
<comment type="caution">
    <text evidence="6">The sequence shown here is derived from an EMBL/GenBank/DDBJ whole genome shotgun (WGS) entry which is preliminary data.</text>
</comment>
<feature type="transmembrane region" description="Helical" evidence="3">
    <location>
        <begin position="208"/>
        <end position="226"/>
    </location>
</feature>
<dbReference type="GO" id="GO:0016740">
    <property type="term" value="F:transferase activity"/>
    <property type="evidence" value="ECO:0007669"/>
    <property type="project" value="UniProtKB-KW"/>
</dbReference>
<evidence type="ECO:0000259" key="5">
    <source>
        <dbReference type="SMART" id="SM00672"/>
    </source>
</evidence>
<dbReference type="SMART" id="SM00672">
    <property type="entry name" value="CAP10"/>
    <property type="match status" value="1"/>
</dbReference>
<feature type="transmembrane region" description="Helical" evidence="3">
    <location>
        <begin position="171"/>
        <end position="188"/>
    </location>
</feature>
<feature type="domain" description="Glycosyl transferase CAP10" evidence="5">
    <location>
        <begin position="671"/>
        <end position="945"/>
    </location>
</feature>
<protein>
    <submittedName>
        <fullName evidence="6">Capsular associated protein</fullName>
    </submittedName>
</protein>